<comment type="caution">
    <text evidence="3">The sequence shown here is derived from an EMBL/GenBank/DDBJ whole genome shotgun (WGS) entry which is preliminary data.</text>
</comment>
<dbReference type="PANTHER" id="PTHR11079">
    <property type="entry name" value="CYTOSINE DEAMINASE FAMILY MEMBER"/>
    <property type="match status" value="1"/>
</dbReference>
<feature type="compositionally biased region" description="Basic residues" evidence="1">
    <location>
        <begin position="1"/>
        <end position="12"/>
    </location>
</feature>
<dbReference type="Pfam" id="PF00383">
    <property type="entry name" value="dCMP_cyt_deam_1"/>
    <property type="match status" value="1"/>
</dbReference>
<dbReference type="CDD" id="cd01285">
    <property type="entry name" value="nucleoside_deaminase"/>
    <property type="match status" value="1"/>
</dbReference>
<dbReference type="PROSITE" id="PS51747">
    <property type="entry name" value="CYT_DCMP_DEAMINASES_2"/>
    <property type="match status" value="1"/>
</dbReference>
<dbReference type="InterPro" id="IPR016193">
    <property type="entry name" value="Cytidine_deaminase-like"/>
</dbReference>
<keyword evidence="4" id="KW-1185">Reference proteome</keyword>
<dbReference type="InterPro" id="IPR002125">
    <property type="entry name" value="CMP_dCMP_dom"/>
</dbReference>
<sequence>MHRGTRQPRPQRRAGAPGPAFRTHARGRRSGRGAVGCRRGCRPSLVFSFCALVDWPAGTACPASARRRPVPDGRNNRIGGHVSGQDQDQDQAFIEQAIELARRAIDEQAGGPFGAVIVLNGRAIGQGNNRVLGTCDPTAHAEVVAIRQACRETGQFHLPEATLYTSCEPCPMCLFATHWARIPRIVFAANREDAAEIGFSDAEQYQYLRMPVSAFDMHQIARDAARQAMRDWAASAGSRLY</sequence>
<reference evidence="3 4" key="1">
    <citation type="journal article" date="2020" name="Microorganisms">
        <title>Osmotic Adaptation and Compatible Solute Biosynthesis of Phototrophic Bacteria as Revealed from Genome Analyses.</title>
        <authorList>
            <person name="Imhoff J.F."/>
            <person name="Rahn T."/>
            <person name="Kunzel S."/>
            <person name="Keller A."/>
            <person name="Neulinger S.C."/>
        </authorList>
    </citation>
    <scope>NUCLEOTIDE SEQUENCE [LARGE SCALE GENOMIC DNA]</scope>
    <source>
        <strain evidence="3 4">DSM 9895</strain>
    </source>
</reference>
<accession>A0ABS1DGS5</accession>
<protein>
    <recommendedName>
        <fullName evidence="2">CMP/dCMP-type deaminase domain-containing protein</fullName>
    </recommendedName>
</protein>
<proteinExistence type="predicted"/>
<evidence type="ECO:0000313" key="4">
    <source>
        <dbReference type="Proteomes" id="UP001296873"/>
    </source>
</evidence>
<feature type="domain" description="CMP/dCMP-type deaminase" evidence="2">
    <location>
        <begin position="88"/>
        <end position="212"/>
    </location>
</feature>
<feature type="compositionally biased region" description="Low complexity" evidence="1">
    <location>
        <begin position="13"/>
        <end position="22"/>
    </location>
</feature>
<name>A0ABS1DGS5_9PROT</name>
<dbReference type="EMBL" id="NRRL01000056">
    <property type="protein sequence ID" value="MBK1669670.1"/>
    <property type="molecule type" value="Genomic_DNA"/>
</dbReference>
<evidence type="ECO:0000259" key="2">
    <source>
        <dbReference type="PROSITE" id="PS51747"/>
    </source>
</evidence>
<organism evidence="3 4">
    <name type="scientific">Rhodovibrio sodomensis</name>
    <dbReference type="NCBI Taxonomy" id="1088"/>
    <lineage>
        <taxon>Bacteria</taxon>
        <taxon>Pseudomonadati</taxon>
        <taxon>Pseudomonadota</taxon>
        <taxon>Alphaproteobacteria</taxon>
        <taxon>Rhodospirillales</taxon>
        <taxon>Rhodovibrionaceae</taxon>
        <taxon>Rhodovibrio</taxon>
    </lineage>
</organism>
<evidence type="ECO:0000256" key="1">
    <source>
        <dbReference type="SAM" id="MobiDB-lite"/>
    </source>
</evidence>
<dbReference type="Proteomes" id="UP001296873">
    <property type="component" value="Unassembled WGS sequence"/>
</dbReference>
<feature type="region of interest" description="Disordered" evidence="1">
    <location>
        <begin position="61"/>
        <end position="88"/>
    </location>
</feature>
<dbReference type="SUPFAM" id="SSF53927">
    <property type="entry name" value="Cytidine deaminase-like"/>
    <property type="match status" value="1"/>
</dbReference>
<gene>
    <name evidence="3" type="ORF">CKO28_16650</name>
</gene>
<dbReference type="Gene3D" id="3.40.140.10">
    <property type="entry name" value="Cytidine Deaminase, domain 2"/>
    <property type="match status" value="1"/>
</dbReference>
<feature type="region of interest" description="Disordered" evidence="1">
    <location>
        <begin position="1"/>
        <end position="36"/>
    </location>
</feature>
<dbReference type="PANTHER" id="PTHR11079:SF161">
    <property type="entry name" value="CMP_DCMP-TYPE DEAMINASE DOMAIN-CONTAINING PROTEIN"/>
    <property type="match status" value="1"/>
</dbReference>
<evidence type="ECO:0000313" key="3">
    <source>
        <dbReference type="EMBL" id="MBK1669670.1"/>
    </source>
</evidence>